<protein>
    <submittedName>
        <fullName evidence="2">Uncharacterized protein</fullName>
    </submittedName>
</protein>
<gene>
    <name evidence="2" type="ORF">WCD41_22845</name>
</gene>
<feature type="compositionally biased region" description="Basic and acidic residues" evidence="1">
    <location>
        <begin position="1"/>
        <end position="11"/>
    </location>
</feature>
<name>A0ABU8NA85_9PSEU</name>
<comment type="caution">
    <text evidence="2">The sequence shown here is derived from an EMBL/GenBank/DDBJ whole genome shotgun (WGS) entry which is preliminary data.</text>
</comment>
<proteinExistence type="predicted"/>
<feature type="region of interest" description="Disordered" evidence="1">
    <location>
        <begin position="1"/>
        <end position="41"/>
    </location>
</feature>
<sequence>MTRAARSDKRLANLRFGPPPTDPSEPDENVDRRWSDRRRVRRPDSEDPTVFVARYRFALLLGLGHQLSAEWWPTNEGAGEESGKGLRQDRLGDVRRSLANRMKIAYAVPISRMEEQFKGISHRVELEAEKYLEVNVESITDARERECRRAGVRLFFSMIGMWEVEHLISEQSIFRFTRGSFEDVTPRRSVELLLPRAILRLALAIGEINSDTRWLKKSKNSVLFAVDECVLAPGLTSLMDSGWPQSPDILVGWIREKFGRSGGIRTWHEHYNAACVIAILLEWHTGDAVRGIADAAVIELEKAVECGDGGFEESDRSWILDVDPDLDQLRKTEPFKDFKIYFLGRRQPEDD</sequence>
<accession>A0ABU8NA85</accession>
<organism evidence="2 3">
    <name type="scientific">Actinomycetospora aeridis</name>
    <dbReference type="NCBI Taxonomy" id="3129231"/>
    <lineage>
        <taxon>Bacteria</taxon>
        <taxon>Bacillati</taxon>
        <taxon>Actinomycetota</taxon>
        <taxon>Actinomycetes</taxon>
        <taxon>Pseudonocardiales</taxon>
        <taxon>Pseudonocardiaceae</taxon>
        <taxon>Actinomycetospora</taxon>
    </lineage>
</organism>
<evidence type="ECO:0000313" key="3">
    <source>
        <dbReference type="Proteomes" id="UP001370100"/>
    </source>
</evidence>
<dbReference type="EMBL" id="JBBEGL010000006">
    <property type="protein sequence ID" value="MEJ2889316.1"/>
    <property type="molecule type" value="Genomic_DNA"/>
</dbReference>
<evidence type="ECO:0000256" key="1">
    <source>
        <dbReference type="SAM" id="MobiDB-lite"/>
    </source>
</evidence>
<keyword evidence="3" id="KW-1185">Reference proteome</keyword>
<evidence type="ECO:0000313" key="2">
    <source>
        <dbReference type="EMBL" id="MEJ2889316.1"/>
    </source>
</evidence>
<dbReference type="Proteomes" id="UP001370100">
    <property type="component" value="Unassembled WGS sequence"/>
</dbReference>
<reference evidence="2 3" key="1">
    <citation type="submission" date="2024-03" db="EMBL/GenBank/DDBJ databases">
        <title>Actinomycetospora sp. OC33-EN06, a novel actinomycete isolated from wild orchid (Aerides multiflora).</title>
        <authorList>
            <person name="Suriyachadkun C."/>
        </authorList>
    </citation>
    <scope>NUCLEOTIDE SEQUENCE [LARGE SCALE GENOMIC DNA]</scope>
    <source>
        <strain evidence="2 3">OC33-EN06</strain>
    </source>
</reference>
<dbReference type="RefSeq" id="WP_337716750.1">
    <property type="nucleotide sequence ID" value="NZ_JBBEGL010000006.1"/>
</dbReference>